<dbReference type="AlphaFoldDB" id="D5SS75"/>
<gene>
    <name evidence="1" type="ordered locus">Plim_2977</name>
</gene>
<reference evidence="1 2" key="1">
    <citation type="journal article" date="2010" name="Stand. Genomic Sci.">
        <title>Complete genome sequence of Planctomyces limnophilus type strain (Mu 290).</title>
        <authorList>
            <person name="Labutti K."/>
            <person name="Sikorski J."/>
            <person name="Schneider S."/>
            <person name="Nolan M."/>
            <person name="Lucas S."/>
            <person name="Glavina Del Rio T."/>
            <person name="Tice H."/>
            <person name="Cheng J.F."/>
            <person name="Goodwin L."/>
            <person name="Pitluck S."/>
            <person name="Liolios K."/>
            <person name="Ivanova N."/>
            <person name="Mavromatis K."/>
            <person name="Mikhailova N."/>
            <person name="Pati A."/>
            <person name="Chen A."/>
            <person name="Palaniappan K."/>
            <person name="Land M."/>
            <person name="Hauser L."/>
            <person name="Chang Y.J."/>
            <person name="Jeffries C.D."/>
            <person name="Tindall B.J."/>
            <person name="Rohde M."/>
            <person name="Goker M."/>
            <person name="Woyke T."/>
            <person name="Bristow J."/>
            <person name="Eisen J.A."/>
            <person name="Markowitz V."/>
            <person name="Hugenholtz P."/>
            <person name="Kyrpides N.C."/>
            <person name="Klenk H.P."/>
            <person name="Lapidus A."/>
        </authorList>
    </citation>
    <scope>NUCLEOTIDE SEQUENCE [LARGE SCALE GENOMIC DNA]</scope>
    <source>
        <strain evidence="2">ATCC 43296 / DSM 3776 / IFAM 1008 / 290</strain>
    </source>
</reference>
<dbReference type="HOGENOM" id="CLU_1684954_0_0_0"/>
<dbReference type="EMBL" id="CP001744">
    <property type="protein sequence ID" value="ADG68799.1"/>
    <property type="molecule type" value="Genomic_DNA"/>
</dbReference>
<proteinExistence type="predicted"/>
<sequence>MYVSDGIVLVNSFDQGVDENIRALPSRRDIKCDLEGRKDHALPQSLQGRATQNQIKSGSAARAWRGFLFVVQWHDNPATSRPGHPYGQCPQVAHQRQRPAASMAHQVIVILRSVSVAEWCAFDQRNSPVEIGGISTGLPGATGTLSSLFNKDRRPG</sequence>
<protein>
    <submittedName>
        <fullName evidence="1">Uncharacterized protein</fullName>
    </submittedName>
</protein>
<accession>D5SS75</accession>
<dbReference type="KEGG" id="plm:Plim_2977"/>
<keyword evidence="2" id="KW-1185">Reference proteome</keyword>
<organism evidence="1 2">
    <name type="scientific">Planctopirus limnophila (strain ATCC 43296 / DSM 3776 / IFAM 1008 / Mu 290)</name>
    <name type="common">Planctomyces limnophilus</name>
    <dbReference type="NCBI Taxonomy" id="521674"/>
    <lineage>
        <taxon>Bacteria</taxon>
        <taxon>Pseudomonadati</taxon>
        <taxon>Planctomycetota</taxon>
        <taxon>Planctomycetia</taxon>
        <taxon>Planctomycetales</taxon>
        <taxon>Planctomycetaceae</taxon>
        <taxon>Planctopirus</taxon>
    </lineage>
</organism>
<evidence type="ECO:0000313" key="2">
    <source>
        <dbReference type="Proteomes" id="UP000002220"/>
    </source>
</evidence>
<evidence type="ECO:0000313" key="1">
    <source>
        <dbReference type="EMBL" id="ADG68799.1"/>
    </source>
</evidence>
<dbReference type="Proteomes" id="UP000002220">
    <property type="component" value="Chromosome"/>
</dbReference>
<name>D5SS75_PLAL2</name>